<sequence length="184" mass="20632">MRKIIAAFNLTLDGFCDHTAINPDEEIHDHYSQLIRNSSLALYGNTTFQLMKFWQELVANPSGEKSLDEFAKVMDQIPKIVFSNQLKTTAELAWENASLASESLEETVRDLKSQAGGDVLVGSRSLIVQLTNLHLIDEFQFCIHPIMAGKGLPFFDQIPEKHDIQLRQTKTFGSGAVLLTYSCL</sequence>
<protein>
    <submittedName>
        <fullName evidence="2">Dihydrofolate reductase</fullName>
    </submittedName>
</protein>
<dbReference type="Pfam" id="PF01872">
    <property type="entry name" value="RibD_C"/>
    <property type="match status" value="1"/>
</dbReference>
<feature type="domain" description="Bacterial bifunctional deaminase-reductase C-terminal" evidence="1">
    <location>
        <begin position="2"/>
        <end position="178"/>
    </location>
</feature>
<dbReference type="AlphaFoldDB" id="A0A841MDA2"/>
<keyword evidence="3" id="KW-1185">Reference proteome</keyword>
<evidence type="ECO:0000313" key="2">
    <source>
        <dbReference type="EMBL" id="MBB6324713.1"/>
    </source>
</evidence>
<dbReference type="SUPFAM" id="SSF53597">
    <property type="entry name" value="Dihydrofolate reductase-like"/>
    <property type="match status" value="1"/>
</dbReference>
<dbReference type="InterPro" id="IPR002734">
    <property type="entry name" value="RibDG_C"/>
</dbReference>
<evidence type="ECO:0000259" key="1">
    <source>
        <dbReference type="Pfam" id="PF01872"/>
    </source>
</evidence>
<dbReference type="InterPro" id="IPR024072">
    <property type="entry name" value="DHFR-like_dom_sf"/>
</dbReference>
<dbReference type="Proteomes" id="UP000588604">
    <property type="component" value="Unassembled WGS sequence"/>
</dbReference>
<dbReference type="GO" id="GO:0008703">
    <property type="term" value="F:5-amino-6-(5-phosphoribosylamino)uracil reductase activity"/>
    <property type="evidence" value="ECO:0007669"/>
    <property type="project" value="InterPro"/>
</dbReference>
<name>A0A841MDA2_9BACT</name>
<dbReference type="PANTHER" id="PTHR38011:SF11">
    <property type="entry name" value="2,5-DIAMINO-6-RIBOSYLAMINO-4(3H)-PYRIMIDINONE 5'-PHOSPHATE REDUCTASE"/>
    <property type="match status" value="1"/>
</dbReference>
<dbReference type="EMBL" id="JACIJO010000001">
    <property type="protein sequence ID" value="MBB6324713.1"/>
    <property type="molecule type" value="Genomic_DNA"/>
</dbReference>
<dbReference type="Gene3D" id="3.40.430.10">
    <property type="entry name" value="Dihydrofolate Reductase, subunit A"/>
    <property type="match status" value="1"/>
</dbReference>
<dbReference type="InterPro" id="IPR050765">
    <property type="entry name" value="Riboflavin_Biosynth_HTPR"/>
</dbReference>
<gene>
    <name evidence="2" type="ORF">FHS59_000328</name>
</gene>
<comment type="caution">
    <text evidence="2">The sequence shown here is derived from an EMBL/GenBank/DDBJ whole genome shotgun (WGS) entry which is preliminary data.</text>
</comment>
<accession>A0A841MDA2</accession>
<organism evidence="2 3">
    <name type="scientific">Algoriphagus iocasae</name>
    <dbReference type="NCBI Taxonomy" id="1836499"/>
    <lineage>
        <taxon>Bacteria</taxon>
        <taxon>Pseudomonadati</taxon>
        <taxon>Bacteroidota</taxon>
        <taxon>Cytophagia</taxon>
        <taxon>Cytophagales</taxon>
        <taxon>Cyclobacteriaceae</taxon>
        <taxon>Algoriphagus</taxon>
    </lineage>
</organism>
<proteinExistence type="predicted"/>
<evidence type="ECO:0000313" key="3">
    <source>
        <dbReference type="Proteomes" id="UP000588604"/>
    </source>
</evidence>
<dbReference type="PANTHER" id="PTHR38011">
    <property type="entry name" value="DIHYDROFOLATE REDUCTASE FAMILY PROTEIN (AFU_ORTHOLOGUE AFUA_8G06820)"/>
    <property type="match status" value="1"/>
</dbReference>
<reference evidence="2 3" key="1">
    <citation type="submission" date="2020-08" db="EMBL/GenBank/DDBJ databases">
        <title>Genomic Encyclopedia of Type Strains, Phase IV (KMG-IV): sequencing the most valuable type-strain genomes for metagenomic binning, comparative biology and taxonomic classification.</title>
        <authorList>
            <person name="Goeker M."/>
        </authorList>
    </citation>
    <scope>NUCLEOTIDE SEQUENCE [LARGE SCALE GENOMIC DNA]</scope>
    <source>
        <strain evidence="2 3">DSM 102044</strain>
    </source>
</reference>
<dbReference type="RefSeq" id="WP_184492676.1">
    <property type="nucleotide sequence ID" value="NZ_JACIJO010000001.1"/>
</dbReference>
<dbReference type="GO" id="GO:0009231">
    <property type="term" value="P:riboflavin biosynthetic process"/>
    <property type="evidence" value="ECO:0007669"/>
    <property type="project" value="InterPro"/>
</dbReference>